<dbReference type="EMBL" id="CM029050">
    <property type="protein sequence ID" value="KAG2565840.1"/>
    <property type="molecule type" value="Genomic_DNA"/>
</dbReference>
<comment type="similarity">
    <text evidence="1 4">Belongs to the glycosyl hydrolase 28 family.</text>
</comment>
<keyword evidence="6" id="KW-1185">Reference proteome</keyword>
<proteinExistence type="inferred from homology"/>
<dbReference type="InterPro" id="IPR012334">
    <property type="entry name" value="Pectin_lyas_fold"/>
</dbReference>
<protein>
    <submittedName>
        <fullName evidence="5">Uncharacterized protein</fullName>
    </submittedName>
</protein>
<sequence>MLCSCSYRICTVQPAPKVVHFEDCQEISVRGITLQNSQQHHLTFTQSSNVEANYLRA</sequence>
<gene>
    <name evidence="5" type="ORF">PVAP13_7NG145034</name>
</gene>
<organism evidence="5 6">
    <name type="scientific">Panicum virgatum</name>
    <name type="common">Blackwell switchgrass</name>
    <dbReference type="NCBI Taxonomy" id="38727"/>
    <lineage>
        <taxon>Eukaryota</taxon>
        <taxon>Viridiplantae</taxon>
        <taxon>Streptophyta</taxon>
        <taxon>Embryophyta</taxon>
        <taxon>Tracheophyta</taxon>
        <taxon>Spermatophyta</taxon>
        <taxon>Magnoliopsida</taxon>
        <taxon>Liliopsida</taxon>
        <taxon>Poales</taxon>
        <taxon>Poaceae</taxon>
        <taxon>PACMAD clade</taxon>
        <taxon>Panicoideae</taxon>
        <taxon>Panicodae</taxon>
        <taxon>Paniceae</taxon>
        <taxon>Panicinae</taxon>
        <taxon>Panicum</taxon>
        <taxon>Panicum sect. Hiantes</taxon>
    </lineage>
</organism>
<dbReference type="Pfam" id="PF00295">
    <property type="entry name" value="Glyco_hydro_28"/>
    <property type="match status" value="1"/>
</dbReference>
<dbReference type="Gene3D" id="2.160.20.10">
    <property type="entry name" value="Single-stranded right-handed beta-helix, Pectin lyase-like"/>
    <property type="match status" value="1"/>
</dbReference>
<evidence type="ECO:0000313" key="5">
    <source>
        <dbReference type="EMBL" id="KAG2565840.1"/>
    </source>
</evidence>
<dbReference type="InterPro" id="IPR011050">
    <property type="entry name" value="Pectin_lyase_fold/virulence"/>
</dbReference>
<evidence type="ECO:0000313" key="6">
    <source>
        <dbReference type="Proteomes" id="UP000823388"/>
    </source>
</evidence>
<dbReference type="GO" id="GO:0004650">
    <property type="term" value="F:polygalacturonase activity"/>
    <property type="evidence" value="ECO:0007669"/>
    <property type="project" value="InterPro"/>
</dbReference>
<evidence type="ECO:0000256" key="2">
    <source>
        <dbReference type="ARBA" id="ARBA00022801"/>
    </source>
</evidence>
<accession>A0A8T0PVX1</accession>
<name>A0A8T0PVX1_PANVG</name>
<comment type="caution">
    <text evidence="5">The sequence shown here is derived from an EMBL/GenBank/DDBJ whole genome shotgun (WGS) entry which is preliminary data.</text>
</comment>
<reference evidence="5" key="1">
    <citation type="submission" date="2020-05" db="EMBL/GenBank/DDBJ databases">
        <title>WGS assembly of Panicum virgatum.</title>
        <authorList>
            <person name="Lovell J.T."/>
            <person name="Jenkins J."/>
            <person name="Shu S."/>
            <person name="Juenger T.E."/>
            <person name="Schmutz J."/>
        </authorList>
    </citation>
    <scope>NUCLEOTIDE SEQUENCE</scope>
    <source>
        <strain evidence="5">AP13</strain>
    </source>
</reference>
<evidence type="ECO:0000256" key="3">
    <source>
        <dbReference type="ARBA" id="ARBA00023295"/>
    </source>
</evidence>
<dbReference type="GO" id="GO:0005975">
    <property type="term" value="P:carbohydrate metabolic process"/>
    <property type="evidence" value="ECO:0007669"/>
    <property type="project" value="InterPro"/>
</dbReference>
<evidence type="ECO:0000256" key="4">
    <source>
        <dbReference type="RuleBase" id="RU361169"/>
    </source>
</evidence>
<evidence type="ECO:0000256" key="1">
    <source>
        <dbReference type="ARBA" id="ARBA00008834"/>
    </source>
</evidence>
<dbReference type="SUPFAM" id="SSF51126">
    <property type="entry name" value="Pectin lyase-like"/>
    <property type="match status" value="1"/>
</dbReference>
<keyword evidence="2 4" id="KW-0378">Hydrolase</keyword>
<dbReference type="InterPro" id="IPR000743">
    <property type="entry name" value="Glyco_hydro_28"/>
</dbReference>
<keyword evidence="3 4" id="KW-0326">Glycosidase</keyword>
<dbReference type="AlphaFoldDB" id="A0A8T0PVX1"/>
<dbReference type="Proteomes" id="UP000823388">
    <property type="component" value="Chromosome 7N"/>
</dbReference>